<evidence type="ECO:0000259" key="2">
    <source>
        <dbReference type="Pfam" id="PF01636"/>
    </source>
</evidence>
<dbReference type="SUPFAM" id="SSF56112">
    <property type="entry name" value="Protein kinase-like (PK-like)"/>
    <property type="match status" value="1"/>
</dbReference>
<evidence type="ECO:0000256" key="1">
    <source>
        <dbReference type="ARBA" id="ARBA00038240"/>
    </source>
</evidence>
<name>A0ABY2BTZ6_9ACTN</name>
<accession>A0ABY2BTZ6</accession>
<dbReference type="InterPro" id="IPR002575">
    <property type="entry name" value="Aminoglycoside_PTrfase"/>
</dbReference>
<dbReference type="EMBL" id="SLWM01000002">
    <property type="protein sequence ID" value="TCO29483.1"/>
    <property type="molecule type" value="Genomic_DNA"/>
</dbReference>
<dbReference type="PANTHER" id="PTHR21064">
    <property type="entry name" value="AMINOGLYCOSIDE PHOSPHOTRANSFERASE DOMAIN-CONTAINING PROTEIN-RELATED"/>
    <property type="match status" value="1"/>
</dbReference>
<dbReference type="GO" id="GO:0016301">
    <property type="term" value="F:kinase activity"/>
    <property type="evidence" value="ECO:0007669"/>
    <property type="project" value="UniProtKB-KW"/>
</dbReference>
<evidence type="ECO:0000313" key="4">
    <source>
        <dbReference type="Proteomes" id="UP000295818"/>
    </source>
</evidence>
<evidence type="ECO:0000313" key="3">
    <source>
        <dbReference type="EMBL" id="TCO29483.1"/>
    </source>
</evidence>
<comment type="similarity">
    <text evidence="1">Belongs to the pseudomonas-type ThrB family.</text>
</comment>
<organism evidence="3 4">
    <name type="scientific">Kribbella orskensis</name>
    <dbReference type="NCBI Taxonomy" id="2512216"/>
    <lineage>
        <taxon>Bacteria</taxon>
        <taxon>Bacillati</taxon>
        <taxon>Actinomycetota</taxon>
        <taxon>Actinomycetes</taxon>
        <taxon>Propionibacteriales</taxon>
        <taxon>Kribbellaceae</taxon>
        <taxon>Kribbella</taxon>
    </lineage>
</organism>
<dbReference type="InterPro" id="IPR011009">
    <property type="entry name" value="Kinase-like_dom_sf"/>
</dbReference>
<dbReference type="Gene3D" id="1.10.510.10">
    <property type="entry name" value="Transferase(Phosphotransferase) domain 1"/>
    <property type="match status" value="1"/>
</dbReference>
<dbReference type="InterPro" id="IPR050249">
    <property type="entry name" value="Pseudomonas-type_ThrB"/>
</dbReference>
<dbReference type="Pfam" id="PF01636">
    <property type="entry name" value="APH"/>
    <property type="match status" value="1"/>
</dbReference>
<keyword evidence="3" id="KW-0418">Kinase</keyword>
<dbReference type="Proteomes" id="UP000295818">
    <property type="component" value="Unassembled WGS sequence"/>
</dbReference>
<dbReference type="PANTHER" id="PTHR21064:SF6">
    <property type="entry name" value="AMINOGLYCOSIDE PHOSPHOTRANSFERASE DOMAIN-CONTAINING PROTEIN"/>
    <property type="match status" value="1"/>
</dbReference>
<reference evidence="3 4" key="1">
    <citation type="journal article" date="2015" name="Stand. Genomic Sci.">
        <title>Genomic Encyclopedia of Bacterial and Archaeal Type Strains, Phase III: the genomes of soil and plant-associated and newly described type strains.</title>
        <authorList>
            <person name="Whitman W.B."/>
            <person name="Woyke T."/>
            <person name="Klenk H.P."/>
            <person name="Zhou Y."/>
            <person name="Lilburn T.G."/>
            <person name="Beck B.J."/>
            <person name="De Vos P."/>
            <person name="Vandamme P."/>
            <person name="Eisen J.A."/>
            <person name="Garrity G."/>
            <person name="Hugenholtz P."/>
            <person name="Kyrpides N.C."/>
        </authorList>
    </citation>
    <scope>NUCLEOTIDE SEQUENCE [LARGE SCALE GENOMIC DNA]</scope>
    <source>
        <strain evidence="3 4">VKM Ac-2538</strain>
    </source>
</reference>
<sequence length="323" mass="35709">MLTEPRVDRGALLRSVRELYGLHFEELQFIPLGWVSAGYSVNAGDEQYFLKLWPGGRDAAGAVARLPFVRELHEAGFRARLPYPVPTRAGELSGSVPAGVVALFPFLPGATPADWPKWPDAVLDELGRVLAALHSATPSVVLPREHFSLAVADELRLHLGERIVRPERAALMDQLELLERLQSAVRGLPQRFVVCHADLAGDNLLVDEHGRLSALDWDSAMLAPAECDLALLLHGEQPVDGNVLRRVLAVYPVDKPLELDLFAFFLLRRYVSDYTARVVRLLHGSPDAADAEEAREGMRTWGSAQWERLDATLSIARGALLDR</sequence>
<keyword evidence="4" id="KW-1185">Reference proteome</keyword>
<proteinExistence type="inferred from homology"/>
<feature type="domain" description="Aminoglycoside phosphotransferase" evidence="2">
    <location>
        <begin position="27"/>
        <end position="251"/>
    </location>
</feature>
<dbReference type="Gene3D" id="1.20.58.840">
    <property type="match status" value="1"/>
</dbReference>
<protein>
    <submittedName>
        <fullName evidence="3">Ser/Thr protein kinase RdoA (MazF antagonist)</fullName>
    </submittedName>
</protein>
<dbReference type="Gene3D" id="3.30.200.20">
    <property type="entry name" value="Phosphorylase Kinase, domain 1"/>
    <property type="match status" value="1"/>
</dbReference>
<keyword evidence="3" id="KW-0808">Transferase</keyword>
<comment type="caution">
    <text evidence="3">The sequence shown here is derived from an EMBL/GenBank/DDBJ whole genome shotgun (WGS) entry which is preliminary data.</text>
</comment>
<gene>
    <name evidence="3" type="ORF">EV644_102201</name>
</gene>